<dbReference type="KEGG" id="phl:KKY_2373"/>
<gene>
    <name evidence="1" type="ordered locus">KKY_2373</name>
</gene>
<proteinExistence type="predicted"/>
<dbReference type="AlphaFoldDB" id="G4R8D8"/>
<keyword evidence="2" id="KW-1185">Reference proteome</keyword>
<organism evidence="1 2">
    <name type="scientific">Pelagibacterium halotolerans (strain DSM 22347 / JCM 15775 / CGMCC 1.7692 / B2)</name>
    <dbReference type="NCBI Taxonomy" id="1082931"/>
    <lineage>
        <taxon>Bacteria</taxon>
        <taxon>Pseudomonadati</taxon>
        <taxon>Pseudomonadota</taxon>
        <taxon>Alphaproteobacteria</taxon>
        <taxon>Hyphomicrobiales</taxon>
        <taxon>Devosiaceae</taxon>
        <taxon>Pelagibacterium</taxon>
    </lineage>
</organism>
<protein>
    <submittedName>
        <fullName evidence="1">Uncharacterized protein</fullName>
    </submittedName>
</protein>
<accession>G4R8D8</accession>
<sequence>MHGVWTEPNYCGEVSNMQRLHAGSRLVQYNFGQHINAVSA</sequence>
<reference evidence="1 2" key="1">
    <citation type="journal article" date="2012" name="J. Bacteriol.">
        <title>Complete genome sequence of Pelagibacterium halotolerans B2T.</title>
        <authorList>
            <person name="Huo Y.Y."/>
            <person name="Cheng H."/>
            <person name="Han X.F."/>
            <person name="Jiang X.W."/>
            <person name="Sun C."/>
            <person name="Zhang X.Q."/>
            <person name="Zhu X.F."/>
            <person name="Liu Y.F."/>
            <person name="Li P.F."/>
            <person name="Ni P.X."/>
            <person name="Wu M."/>
        </authorList>
    </citation>
    <scope>NUCLEOTIDE SEQUENCE [LARGE SCALE GENOMIC DNA]</scope>
    <source>
        <strain evidence="2">DSM 22347 / JCM 15775 / CGMCC 1.7692 / B2</strain>
    </source>
</reference>
<evidence type="ECO:0000313" key="2">
    <source>
        <dbReference type="Proteomes" id="UP000008850"/>
    </source>
</evidence>
<dbReference type="EMBL" id="CP003075">
    <property type="protein sequence ID" value="AEQ52382.1"/>
    <property type="molecule type" value="Genomic_DNA"/>
</dbReference>
<dbReference type="STRING" id="1082931.KKY_2373"/>
<evidence type="ECO:0000313" key="1">
    <source>
        <dbReference type="EMBL" id="AEQ52382.1"/>
    </source>
</evidence>
<dbReference type="HOGENOM" id="CLU_3293881_0_0_5"/>
<dbReference type="Proteomes" id="UP000008850">
    <property type="component" value="Chromosome"/>
</dbReference>
<name>G4R8D8_PELHB</name>